<dbReference type="OrthoDB" id="262416at2759"/>
<sequence>MRIAVGDFFQRCRRIPSGIFDNLHKEIEFTGQSPLELLDRHWNWGNVMSLMENTIVWIGAGAFLARTTPDFAPQNVPPRGQNWHMLVSTFADDTEDVFRATVLIYGTTREQAVDAFRFVFELLIFDSQLTRVHFQTNGAVPFRFPVTPFQIQSLLINHRSFERIALWNVDLDVEQCQKIGTFVDQKTLIYLSGCSYTESAFAALFSCDGTSGLRKLKLMETVSSSTVAAIFCKKCRLRELALVNNHLDKNCKQQITEGIRNNKTLVRFDLQQNEMTDFEWISLFQAVRDHPTLESLDVSRKRVCGLLLTR</sequence>
<dbReference type="AlphaFoldDB" id="B7FPJ3"/>
<evidence type="ECO:0000313" key="2">
    <source>
        <dbReference type="Proteomes" id="UP000000759"/>
    </source>
</evidence>
<name>B7FPJ3_PHATC</name>
<accession>B7FPJ3</accession>
<dbReference type="HOGENOM" id="CLU_680558_0_0_1"/>
<dbReference type="GeneID" id="7196155"/>
<dbReference type="KEGG" id="pti:PHATRDRAFT_31861"/>
<dbReference type="EMBL" id="CM000605">
    <property type="protein sequence ID" value="EEC51186.1"/>
    <property type="molecule type" value="Genomic_DNA"/>
</dbReference>
<dbReference type="InParanoid" id="B7FPJ3"/>
<dbReference type="Proteomes" id="UP000000759">
    <property type="component" value="Chromosome 1"/>
</dbReference>
<evidence type="ECO:0000313" key="1">
    <source>
        <dbReference type="EMBL" id="EEC51186.1"/>
    </source>
</evidence>
<reference evidence="1 2" key="1">
    <citation type="journal article" date="2008" name="Nature">
        <title>The Phaeodactylum genome reveals the evolutionary history of diatom genomes.</title>
        <authorList>
            <person name="Bowler C."/>
            <person name="Allen A.E."/>
            <person name="Badger J.H."/>
            <person name="Grimwood J."/>
            <person name="Jabbari K."/>
            <person name="Kuo A."/>
            <person name="Maheswari U."/>
            <person name="Martens C."/>
            <person name="Maumus F."/>
            <person name="Otillar R.P."/>
            <person name="Rayko E."/>
            <person name="Salamov A."/>
            <person name="Vandepoele K."/>
            <person name="Beszteri B."/>
            <person name="Gruber A."/>
            <person name="Heijde M."/>
            <person name="Katinka M."/>
            <person name="Mock T."/>
            <person name="Valentin K."/>
            <person name="Verret F."/>
            <person name="Berges J.A."/>
            <person name="Brownlee C."/>
            <person name="Cadoret J.P."/>
            <person name="Chiovitti A."/>
            <person name="Choi C.J."/>
            <person name="Coesel S."/>
            <person name="De Martino A."/>
            <person name="Detter J.C."/>
            <person name="Durkin C."/>
            <person name="Falciatore A."/>
            <person name="Fournet J."/>
            <person name="Haruta M."/>
            <person name="Huysman M.J."/>
            <person name="Jenkins B.D."/>
            <person name="Jiroutova K."/>
            <person name="Jorgensen R.E."/>
            <person name="Joubert Y."/>
            <person name="Kaplan A."/>
            <person name="Kroger N."/>
            <person name="Kroth P.G."/>
            <person name="La Roche J."/>
            <person name="Lindquist E."/>
            <person name="Lommer M."/>
            <person name="Martin-Jezequel V."/>
            <person name="Lopez P.J."/>
            <person name="Lucas S."/>
            <person name="Mangogna M."/>
            <person name="McGinnis K."/>
            <person name="Medlin L.K."/>
            <person name="Montsant A."/>
            <person name="Oudot-Le Secq M.P."/>
            <person name="Napoli C."/>
            <person name="Obornik M."/>
            <person name="Parker M.S."/>
            <person name="Petit J.L."/>
            <person name="Porcel B.M."/>
            <person name="Poulsen N."/>
            <person name="Robison M."/>
            <person name="Rychlewski L."/>
            <person name="Rynearson T.A."/>
            <person name="Schmutz J."/>
            <person name="Shapiro H."/>
            <person name="Siaut M."/>
            <person name="Stanley M."/>
            <person name="Sussman M.R."/>
            <person name="Taylor A.R."/>
            <person name="Vardi A."/>
            <person name="von Dassow P."/>
            <person name="Vyverman W."/>
            <person name="Willis A."/>
            <person name="Wyrwicz L.S."/>
            <person name="Rokhsar D.S."/>
            <person name="Weissenbach J."/>
            <person name="Armbrust E.V."/>
            <person name="Green B.R."/>
            <person name="Van de Peer Y."/>
            <person name="Grigoriev I.V."/>
        </authorList>
    </citation>
    <scope>NUCLEOTIDE SEQUENCE [LARGE SCALE GENOMIC DNA]</scope>
    <source>
        <strain evidence="1 2">CCAP 1055/1</strain>
    </source>
</reference>
<dbReference type="Gene3D" id="3.80.10.10">
    <property type="entry name" value="Ribonuclease Inhibitor"/>
    <property type="match status" value="1"/>
</dbReference>
<dbReference type="PaxDb" id="2850-Phatr31861"/>
<keyword evidence="2" id="KW-1185">Reference proteome</keyword>
<proteinExistence type="predicted"/>
<gene>
    <name evidence="1" type="ORF">PHATRDRAFT_31861</name>
</gene>
<reference evidence="2" key="2">
    <citation type="submission" date="2008-08" db="EMBL/GenBank/DDBJ databases">
        <authorList>
            <consortium name="Diatom Consortium"/>
            <person name="Grigoriev I."/>
            <person name="Grimwood J."/>
            <person name="Kuo A."/>
            <person name="Otillar R.P."/>
            <person name="Salamov A."/>
            <person name="Detter J.C."/>
            <person name="Lindquist E."/>
            <person name="Shapiro H."/>
            <person name="Lucas S."/>
            <person name="Glavina del Rio T."/>
            <person name="Pitluck S."/>
            <person name="Rokhsar D."/>
            <person name="Bowler C."/>
        </authorList>
    </citation>
    <scope>GENOME REANNOTATION</scope>
    <source>
        <strain evidence="2">CCAP 1055/1</strain>
    </source>
</reference>
<dbReference type="RefSeq" id="XP_002176723.1">
    <property type="nucleotide sequence ID" value="XM_002176687.1"/>
</dbReference>
<dbReference type="SUPFAM" id="SSF52047">
    <property type="entry name" value="RNI-like"/>
    <property type="match status" value="1"/>
</dbReference>
<dbReference type="InterPro" id="IPR032675">
    <property type="entry name" value="LRR_dom_sf"/>
</dbReference>
<organism evidence="1 2">
    <name type="scientific">Phaeodactylum tricornutum (strain CCAP 1055/1)</name>
    <dbReference type="NCBI Taxonomy" id="556484"/>
    <lineage>
        <taxon>Eukaryota</taxon>
        <taxon>Sar</taxon>
        <taxon>Stramenopiles</taxon>
        <taxon>Ochrophyta</taxon>
        <taxon>Bacillariophyta</taxon>
        <taxon>Bacillariophyceae</taxon>
        <taxon>Bacillariophycidae</taxon>
        <taxon>Naviculales</taxon>
        <taxon>Phaeodactylaceae</taxon>
        <taxon>Phaeodactylum</taxon>
    </lineage>
</organism>
<protein>
    <submittedName>
        <fullName evidence="1">Uncharacterized protein</fullName>
    </submittedName>
</protein>